<dbReference type="AlphaFoldDB" id="A0A1E3AAU6"/>
<evidence type="ECO:0000259" key="1">
    <source>
        <dbReference type="PROSITE" id="PS50943"/>
    </source>
</evidence>
<protein>
    <submittedName>
        <fullName evidence="2">DNA-binding transcriptional repressor PuuR</fullName>
    </submittedName>
</protein>
<evidence type="ECO:0000313" key="2">
    <source>
        <dbReference type="EMBL" id="ODM05890.1"/>
    </source>
</evidence>
<dbReference type="SMART" id="SM00530">
    <property type="entry name" value="HTH_XRE"/>
    <property type="match status" value="1"/>
</dbReference>
<dbReference type="Gene3D" id="1.10.260.40">
    <property type="entry name" value="lambda repressor-like DNA-binding domains"/>
    <property type="match status" value="1"/>
</dbReference>
<dbReference type="PATRIC" id="fig|1432052.4.peg.1982"/>
<evidence type="ECO:0000313" key="3">
    <source>
        <dbReference type="Proteomes" id="UP000094067"/>
    </source>
</evidence>
<feature type="domain" description="HTH cro/C1-type" evidence="1">
    <location>
        <begin position="35"/>
        <end position="89"/>
    </location>
</feature>
<dbReference type="EMBL" id="MCGH01000002">
    <property type="protein sequence ID" value="ODM05890.1"/>
    <property type="molecule type" value="Genomic_DNA"/>
</dbReference>
<dbReference type="CDD" id="cd00093">
    <property type="entry name" value="HTH_XRE"/>
    <property type="match status" value="1"/>
</dbReference>
<organism evidence="2 3">
    <name type="scientific">Eisenbergiella tayi</name>
    <dbReference type="NCBI Taxonomy" id="1432052"/>
    <lineage>
        <taxon>Bacteria</taxon>
        <taxon>Bacillati</taxon>
        <taxon>Bacillota</taxon>
        <taxon>Clostridia</taxon>
        <taxon>Lachnospirales</taxon>
        <taxon>Lachnospiraceae</taxon>
        <taxon>Eisenbergiella</taxon>
    </lineage>
</organism>
<dbReference type="SUPFAM" id="SSF47413">
    <property type="entry name" value="lambda repressor-like DNA-binding domains"/>
    <property type="match status" value="1"/>
</dbReference>
<dbReference type="Pfam" id="PF01381">
    <property type="entry name" value="HTH_3"/>
    <property type="match status" value="1"/>
</dbReference>
<comment type="caution">
    <text evidence="2">The sequence shown here is derived from an EMBL/GenBank/DDBJ whole genome shotgun (WGS) entry which is preliminary data.</text>
</comment>
<reference evidence="2 3" key="1">
    <citation type="submission" date="2016-07" db="EMBL/GenBank/DDBJ databases">
        <title>Characterization of isolates of Eisenbergiella tayi derived from blood cultures, using whole genome sequencing.</title>
        <authorList>
            <person name="Burdz T."/>
            <person name="Wiebe D."/>
            <person name="Huynh C."/>
            <person name="Bernard K."/>
        </authorList>
    </citation>
    <scope>NUCLEOTIDE SEQUENCE [LARGE SCALE GENOMIC DNA]</scope>
    <source>
        <strain evidence="2 3">NML 110608</strain>
    </source>
</reference>
<dbReference type="PROSITE" id="PS50943">
    <property type="entry name" value="HTH_CROC1"/>
    <property type="match status" value="1"/>
</dbReference>
<sequence>MKTWNDYKSHVKAVDPESKVDIEEAENLAAIVGAMIEQRKALGISQRELAAICGIPQSSVARIESFKTTPNLDTLLKIFQPLGLKLTVSVSKQTGR</sequence>
<gene>
    <name evidence="2" type="ORF">BEI61_01779</name>
</gene>
<dbReference type="GO" id="GO:0003677">
    <property type="term" value="F:DNA binding"/>
    <property type="evidence" value="ECO:0007669"/>
    <property type="project" value="UniProtKB-KW"/>
</dbReference>
<dbReference type="RefSeq" id="WP_069152017.1">
    <property type="nucleotide sequence ID" value="NZ_DAWDRA010000084.1"/>
</dbReference>
<dbReference type="InterPro" id="IPR010982">
    <property type="entry name" value="Lambda_DNA-bd_dom_sf"/>
</dbReference>
<keyword evidence="2" id="KW-0238">DNA-binding</keyword>
<dbReference type="Proteomes" id="UP000094067">
    <property type="component" value="Unassembled WGS sequence"/>
</dbReference>
<accession>A0A1E3AAU6</accession>
<dbReference type="InterPro" id="IPR001387">
    <property type="entry name" value="Cro/C1-type_HTH"/>
</dbReference>
<name>A0A1E3AAU6_9FIRM</name>
<proteinExistence type="predicted"/>